<name>A0A0G1YFV2_9BACT</name>
<gene>
    <name evidence="1" type="ORF">UY40_C0025G0003</name>
</gene>
<sequence length="128" mass="13986">MALIDTINRFAHPRCGQSPCQEVKQMKITFSIPERIHGHEVGNALILGAEKSHLCEGNEMLEIEGGVGVKVILLLSPEGADSTQSYIAYEWNGGSWGVVELPIFTFEKIALGEFAPLQNSARADFSLN</sequence>
<accession>A0A0G1YFV2</accession>
<organism evidence="1 2">
    <name type="scientific">candidate division CPR1 bacterium GW2011_GWC1_49_13</name>
    <dbReference type="NCBI Taxonomy" id="1618342"/>
    <lineage>
        <taxon>Bacteria</taxon>
        <taxon>candidate division CPR1</taxon>
    </lineage>
</organism>
<protein>
    <submittedName>
        <fullName evidence="1">Uncharacterized protein</fullName>
    </submittedName>
</protein>
<dbReference type="EMBL" id="LCPW01000025">
    <property type="protein sequence ID" value="KKW05279.1"/>
    <property type="molecule type" value="Genomic_DNA"/>
</dbReference>
<evidence type="ECO:0000313" key="2">
    <source>
        <dbReference type="Proteomes" id="UP000034119"/>
    </source>
</evidence>
<dbReference type="AlphaFoldDB" id="A0A0G1YFV2"/>
<proteinExistence type="predicted"/>
<dbReference type="STRING" id="1618342.UY40_C0025G0003"/>
<comment type="caution">
    <text evidence="1">The sequence shown here is derived from an EMBL/GenBank/DDBJ whole genome shotgun (WGS) entry which is preliminary data.</text>
</comment>
<dbReference type="Proteomes" id="UP000034119">
    <property type="component" value="Unassembled WGS sequence"/>
</dbReference>
<evidence type="ECO:0000313" key="1">
    <source>
        <dbReference type="EMBL" id="KKW05279.1"/>
    </source>
</evidence>
<reference evidence="1 2" key="1">
    <citation type="journal article" date="2015" name="Nature">
        <title>rRNA introns, odd ribosomes, and small enigmatic genomes across a large radiation of phyla.</title>
        <authorList>
            <person name="Brown C.T."/>
            <person name="Hug L.A."/>
            <person name="Thomas B.C."/>
            <person name="Sharon I."/>
            <person name="Castelle C.J."/>
            <person name="Singh A."/>
            <person name="Wilkins M.J."/>
            <person name="Williams K.H."/>
            <person name="Banfield J.F."/>
        </authorList>
    </citation>
    <scope>NUCLEOTIDE SEQUENCE [LARGE SCALE GENOMIC DNA]</scope>
</reference>